<dbReference type="InterPro" id="IPR011990">
    <property type="entry name" value="TPR-like_helical_dom_sf"/>
</dbReference>
<keyword evidence="3" id="KW-0963">Cytoplasm</keyword>
<proteinExistence type="predicted"/>
<evidence type="ECO:0000256" key="2">
    <source>
        <dbReference type="ARBA" id="ARBA00011375"/>
    </source>
</evidence>
<dbReference type="Pfam" id="PF21033">
    <property type="entry name" value="RMD1-3"/>
    <property type="match status" value="1"/>
</dbReference>
<feature type="transmembrane region" description="Helical" evidence="9">
    <location>
        <begin position="43"/>
        <end position="63"/>
    </location>
</feature>
<evidence type="ECO:0000313" key="11">
    <source>
        <dbReference type="Proteomes" id="UP000593567"/>
    </source>
</evidence>
<protein>
    <recommendedName>
        <fullName evidence="7">Regulator of microtubule dynamics protein 1</fullName>
    </recommendedName>
    <alternativeName>
        <fullName evidence="8">Protein FAM82B</fullName>
    </alternativeName>
</protein>
<evidence type="ECO:0000256" key="4">
    <source>
        <dbReference type="ARBA" id="ARBA00022737"/>
    </source>
</evidence>
<dbReference type="SUPFAM" id="SSF48452">
    <property type="entry name" value="TPR-like"/>
    <property type="match status" value="1"/>
</dbReference>
<gene>
    <name evidence="10" type="ORF">EB796_017858</name>
</gene>
<accession>A0A7J7JC48</accession>
<evidence type="ECO:0000256" key="8">
    <source>
        <dbReference type="ARBA" id="ARBA00041958"/>
    </source>
</evidence>
<name>A0A7J7JC48_BUGNE</name>
<dbReference type="Proteomes" id="UP000593567">
    <property type="component" value="Unassembled WGS sequence"/>
</dbReference>
<keyword evidence="5" id="KW-0802">TPR repeat</keyword>
<evidence type="ECO:0000256" key="9">
    <source>
        <dbReference type="SAM" id="Phobius"/>
    </source>
</evidence>
<dbReference type="GO" id="GO:0097431">
    <property type="term" value="C:mitotic spindle pole"/>
    <property type="evidence" value="ECO:0007669"/>
    <property type="project" value="TreeGrafter"/>
</dbReference>
<evidence type="ECO:0000256" key="5">
    <source>
        <dbReference type="ARBA" id="ARBA00022803"/>
    </source>
</evidence>
<dbReference type="EMBL" id="VXIV02002660">
    <property type="protein sequence ID" value="KAF6023830.1"/>
    <property type="molecule type" value="Genomic_DNA"/>
</dbReference>
<organism evidence="10 11">
    <name type="scientific">Bugula neritina</name>
    <name type="common">Brown bryozoan</name>
    <name type="synonym">Sertularia neritina</name>
    <dbReference type="NCBI Taxonomy" id="10212"/>
    <lineage>
        <taxon>Eukaryota</taxon>
        <taxon>Metazoa</taxon>
        <taxon>Spiralia</taxon>
        <taxon>Lophotrochozoa</taxon>
        <taxon>Bryozoa</taxon>
        <taxon>Gymnolaemata</taxon>
        <taxon>Cheilostomatida</taxon>
        <taxon>Flustrina</taxon>
        <taxon>Buguloidea</taxon>
        <taxon>Bugulidae</taxon>
        <taxon>Bugula</taxon>
    </lineage>
</organism>
<reference evidence="10" key="1">
    <citation type="submission" date="2020-06" db="EMBL/GenBank/DDBJ databases">
        <title>Draft genome of Bugula neritina, a colonial animal packing powerful symbionts and potential medicines.</title>
        <authorList>
            <person name="Rayko M."/>
        </authorList>
    </citation>
    <scope>NUCLEOTIDE SEQUENCE [LARGE SCALE GENOMIC DNA]</scope>
    <source>
        <strain evidence="10">Kwan_BN1</strain>
    </source>
</reference>
<keyword evidence="9" id="KW-0472">Membrane</keyword>
<evidence type="ECO:0000256" key="1">
    <source>
        <dbReference type="ARBA" id="ARBA00004245"/>
    </source>
</evidence>
<dbReference type="AlphaFoldDB" id="A0A7J7JC48"/>
<dbReference type="PANTHER" id="PTHR16056:SF16">
    <property type="entry name" value="REGULATOR OF MICROTUBULE DYNAMICS PROTEIN 1"/>
    <property type="match status" value="1"/>
</dbReference>
<evidence type="ECO:0000256" key="6">
    <source>
        <dbReference type="ARBA" id="ARBA00023212"/>
    </source>
</evidence>
<keyword evidence="11" id="KW-1185">Reference proteome</keyword>
<evidence type="ECO:0000313" key="10">
    <source>
        <dbReference type="EMBL" id="KAF6023830.1"/>
    </source>
</evidence>
<sequence>MRGRSVNRLILQSLSNTVRRFQWRHPPRLPNWRQQTYRNLSSYFKFLVGGGTIYCLSGVALTVNAAEANPLHSSQHKLGKKEEERAIAEADSLFSLYQVDRLYEFLKKFEHTDSAQLCWRLARAACDKAKNCNPKSEERKKLMYEGFQHAKRSLELSDKCGSCHKWYALMLNYVGDYEGNKQKIQYSYIVQDHFMKAIELNPKDATSMYCLGQWCYFFADMSWYIQKIAAIIFSSPPTSTFEEALKYFLMAEETDPNFYSMNHLMLAKTYLKMNQKDKARSYLLKARDFPVISPDDKQAHTESIELLQNL</sequence>
<dbReference type="PANTHER" id="PTHR16056">
    <property type="entry name" value="REGULATOR OF MICROTUBULE DYNAMICS PROTEIN"/>
    <property type="match status" value="1"/>
</dbReference>
<keyword evidence="4" id="KW-0677">Repeat</keyword>
<comment type="subunit">
    <text evidence="2">Interacts with microtubules.</text>
</comment>
<dbReference type="InterPro" id="IPR049039">
    <property type="entry name" value="RMD1-3_a_helical_rpt"/>
</dbReference>
<dbReference type="Gene3D" id="1.25.40.10">
    <property type="entry name" value="Tetratricopeptide repeat domain"/>
    <property type="match status" value="1"/>
</dbReference>
<keyword evidence="6" id="KW-0206">Cytoskeleton</keyword>
<evidence type="ECO:0000256" key="7">
    <source>
        <dbReference type="ARBA" id="ARBA00039966"/>
    </source>
</evidence>
<comment type="caution">
    <text evidence="10">The sequence shown here is derived from an EMBL/GenBank/DDBJ whole genome shotgun (WGS) entry which is preliminary data.</text>
</comment>
<comment type="subcellular location">
    <subcellularLocation>
        <location evidence="1">Cytoplasm</location>
        <location evidence="1">Cytoskeleton</location>
    </subcellularLocation>
</comment>
<dbReference type="GO" id="GO:0005739">
    <property type="term" value="C:mitochondrion"/>
    <property type="evidence" value="ECO:0007669"/>
    <property type="project" value="TreeGrafter"/>
</dbReference>
<dbReference type="GO" id="GO:0008017">
    <property type="term" value="F:microtubule binding"/>
    <property type="evidence" value="ECO:0007669"/>
    <property type="project" value="TreeGrafter"/>
</dbReference>
<dbReference type="OrthoDB" id="69711at2759"/>
<keyword evidence="9" id="KW-1133">Transmembrane helix</keyword>
<evidence type="ECO:0000256" key="3">
    <source>
        <dbReference type="ARBA" id="ARBA00022490"/>
    </source>
</evidence>
<keyword evidence="9" id="KW-0812">Transmembrane</keyword>
<dbReference type="GO" id="GO:0005876">
    <property type="term" value="C:spindle microtubule"/>
    <property type="evidence" value="ECO:0007669"/>
    <property type="project" value="TreeGrafter"/>
</dbReference>